<dbReference type="InterPro" id="IPR014746">
    <property type="entry name" value="Gln_synth/guanido_kin_cat_dom"/>
</dbReference>
<comment type="caution">
    <text evidence="4">The sequence shown here is derived from an EMBL/GenBank/DDBJ whole genome shotgun (WGS) entry which is preliminary data.</text>
</comment>
<accession>A0AAE1WEW6</accession>
<keyword evidence="1" id="KW-0436">Ligase</keyword>
<name>A0AAE1WEW6_9LAMI</name>
<evidence type="ECO:0000313" key="5">
    <source>
        <dbReference type="Proteomes" id="UP001289374"/>
    </source>
</evidence>
<organism evidence="4 5">
    <name type="scientific">Sesamum angolense</name>
    <dbReference type="NCBI Taxonomy" id="2727404"/>
    <lineage>
        <taxon>Eukaryota</taxon>
        <taxon>Viridiplantae</taxon>
        <taxon>Streptophyta</taxon>
        <taxon>Embryophyta</taxon>
        <taxon>Tracheophyta</taxon>
        <taxon>Spermatophyta</taxon>
        <taxon>Magnoliopsida</taxon>
        <taxon>eudicotyledons</taxon>
        <taxon>Gunneridae</taxon>
        <taxon>Pentapetalae</taxon>
        <taxon>asterids</taxon>
        <taxon>lamiids</taxon>
        <taxon>Lamiales</taxon>
        <taxon>Pedaliaceae</taxon>
        <taxon>Sesamum</taxon>
    </lineage>
</organism>
<proteinExistence type="inferred from homology"/>
<dbReference type="PANTHER" id="PTHR43785">
    <property type="entry name" value="GAMMA-GLUTAMYLPUTRESCINE SYNTHETASE"/>
    <property type="match status" value="1"/>
</dbReference>
<dbReference type="Proteomes" id="UP001289374">
    <property type="component" value="Unassembled WGS sequence"/>
</dbReference>
<evidence type="ECO:0000256" key="1">
    <source>
        <dbReference type="ARBA" id="ARBA00022598"/>
    </source>
</evidence>
<dbReference type="SUPFAM" id="SSF54368">
    <property type="entry name" value="Glutamine synthetase, N-terminal domain"/>
    <property type="match status" value="1"/>
</dbReference>
<dbReference type="InterPro" id="IPR036651">
    <property type="entry name" value="Gln_synt_N_sf"/>
</dbReference>
<comment type="similarity">
    <text evidence="2">Belongs to the glutamine synthetase family.</text>
</comment>
<dbReference type="FunFam" id="3.10.20.70:FF:000009">
    <property type="entry name" value="Glutamate-ammonia ligase"/>
    <property type="match status" value="1"/>
</dbReference>
<dbReference type="PANTHER" id="PTHR43785:SF2">
    <property type="entry name" value="TYPE-1 GLUTAMINE SYNTHETASE 1"/>
    <property type="match status" value="1"/>
</dbReference>
<evidence type="ECO:0000313" key="4">
    <source>
        <dbReference type="EMBL" id="KAK4392145.1"/>
    </source>
</evidence>
<reference evidence="4" key="2">
    <citation type="journal article" date="2024" name="Plant">
        <title>Genomic evolution and insights into agronomic trait innovations of Sesamum species.</title>
        <authorList>
            <person name="Miao H."/>
            <person name="Wang L."/>
            <person name="Qu L."/>
            <person name="Liu H."/>
            <person name="Sun Y."/>
            <person name="Le M."/>
            <person name="Wang Q."/>
            <person name="Wei S."/>
            <person name="Zheng Y."/>
            <person name="Lin W."/>
            <person name="Duan Y."/>
            <person name="Cao H."/>
            <person name="Xiong S."/>
            <person name="Wang X."/>
            <person name="Wei L."/>
            <person name="Li C."/>
            <person name="Ma Q."/>
            <person name="Ju M."/>
            <person name="Zhao R."/>
            <person name="Li G."/>
            <person name="Mu C."/>
            <person name="Tian Q."/>
            <person name="Mei H."/>
            <person name="Zhang T."/>
            <person name="Gao T."/>
            <person name="Zhang H."/>
        </authorList>
    </citation>
    <scope>NUCLEOTIDE SEQUENCE</scope>
    <source>
        <strain evidence="4">K16</strain>
    </source>
</reference>
<evidence type="ECO:0000259" key="3">
    <source>
        <dbReference type="SMART" id="SM01230"/>
    </source>
</evidence>
<dbReference type="GO" id="GO:0006542">
    <property type="term" value="P:glutamine biosynthetic process"/>
    <property type="evidence" value="ECO:0007669"/>
    <property type="project" value="InterPro"/>
</dbReference>
<dbReference type="Gene3D" id="3.30.590.10">
    <property type="entry name" value="Glutamine synthetase/guanido kinase, catalytic domain"/>
    <property type="match status" value="1"/>
</dbReference>
<dbReference type="GO" id="GO:0004356">
    <property type="term" value="F:glutamine synthetase activity"/>
    <property type="evidence" value="ECO:0007669"/>
    <property type="project" value="InterPro"/>
</dbReference>
<dbReference type="SUPFAM" id="SSF55931">
    <property type="entry name" value="Glutamine synthetase/guanido kinase"/>
    <property type="match status" value="1"/>
</dbReference>
<dbReference type="AlphaFoldDB" id="A0AAE1WEW6"/>
<sequence>MWVDASGQHRCRVVPQKRFHDVVVKNGVGLTCASMAMSSHMDGPADGTNLSGVGEIRLIPDLSTKSVIPWEKEQEMVLADMHLKPGIPWQYCPRETLRRVAKILKDEFNLLHAESGHGQFEFALGYNLHNLVFTREVIRAVARKHGLMATFVPKYALDDIGSGSHVHISLSENGENVFMGRSGATRYGISKIGSSSWLEY</sequence>
<dbReference type="InterPro" id="IPR008146">
    <property type="entry name" value="Gln_synth_cat_dom"/>
</dbReference>
<dbReference type="Gene3D" id="3.10.20.70">
    <property type="entry name" value="Glutamine synthetase, N-terminal domain"/>
    <property type="match status" value="1"/>
</dbReference>
<evidence type="ECO:0000256" key="2">
    <source>
        <dbReference type="RuleBase" id="RU000384"/>
    </source>
</evidence>
<protein>
    <submittedName>
        <fullName evidence="4">Glutamine synthetase</fullName>
    </submittedName>
</protein>
<dbReference type="EMBL" id="JACGWL010000011">
    <property type="protein sequence ID" value="KAK4392145.1"/>
    <property type="molecule type" value="Genomic_DNA"/>
</dbReference>
<feature type="domain" description="GS catalytic" evidence="3">
    <location>
        <begin position="44"/>
        <end position="195"/>
    </location>
</feature>
<dbReference type="Pfam" id="PF00120">
    <property type="entry name" value="Gln-synt_C"/>
    <property type="match status" value="1"/>
</dbReference>
<keyword evidence="5" id="KW-1185">Reference proteome</keyword>
<dbReference type="SMART" id="SM01230">
    <property type="entry name" value="Gln-synt_C"/>
    <property type="match status" value="1"/>
</dbReference>
<reference evidence="4" key="1">
    <citation type="submission" date="2020-06" db="EMBL/GenBank/DDBJ databases">
        <authorList>
            <person name="Li T."/>
            <person name="Hu X."/>
            <person name="Zhang T."/>
            <person name="Song X."/>
            <person name="Zhang H."/>
            <person name="Dai N."/>
            <person name="Sheng W."/>
            <person name="Hou X."/>
            <person name="Wei L."/>
        </authorList>
    </citation>
    <scope>NUCLEOTIDE SEQUENCE</scope>
    <source>
        <strain evidence="4">K16</strain>
        <tissue evidence="4">Leaf</tissue>
    </source>
</reference>
<gene>
    <name evidence="4" type="ORF">Sango_1992300</name>
</gene>